<dbReference type="Pfam" id="PF02826">
    <property type="entry name" value="2-Hacid_dh_C"/>
    <property type="match status" value="1"/>
</dbReference>
<evidence type="ECO:0000256" key="3">
    <source>
        <dbReference type="ARBA" id="ARBA00023027"/>
    </source>
</evidence>
<dbReference type="Pfam" id="PF00389">
    <property type="entry name" value="2-Hacid_dh"/>
    <property type="match status" value="1"/>
</dbReference>
<protein>
    <submittedName>
        <fullName evidence="7">D-isomer specific 2-hydroxyacid dehydrogenase family protein</fullName>
    </submittedName>
</protein>
<evidence type="ECO:0000256" key="4">
    <source>
        <dbReference type="RuleBase" id="RU003719"/>
    </source>
</evidence>
<evidence type="ECO:0000313" key="8">
    <source>
        <dbReference type="Proteomes" id="UP000019249"/>
    </source>
</evidence>
<dbReference type="PANTHER" id="PTHR42789:SF1">
    <property type="entry name" value="D-ISOMER SPECIFIC 2-HYDROXYACID DEHYDROGENASE FAMILY PROTEIN (AFU_ORTHOLOGUE AFUA_6G10090)"/>
    <property type="match status" value="1"/>
</dbReference>
<dbReference type="Gene3D" id="3.40.50.720">
    <property type="entry name" value="NAD(P)-binding Rossmann-like Domain"/>
    <property type="match status" value="2"/>
</dbReference>
<evidence type="ECO:0000313" key="7">
    <source>
        <dbReference type="EMBL" id="EUJ28529.1"/>
    </source>
</evidence>
<dbReference type="PANTHER" id="PTHR42789">
    <property type="entry name" value="D-ISOMER SPECIFIC 2-HYDROXYACID DEHYDROGENASE FAMILY PROTEIN (AFU_ORTHOLOGUE AFUA_6G10090)"/>
    <property type="match status" value="1"/>
</dbReference>
<dbReference type="InterPro" id="IPR006140">
    <property type="entry name" value="D-isomer_DH_NAD-bd"/>
</dbReference>
<keyword evidence="3" id="KW-0520">NAD</keyword>
<dbReference type="EMBL" id="AODF01000028">
    <property type="protein sequence ID" value="EUJ28529.1"/>
    <property type="molecule type" value="Genomic_DNA"/>
</dbReference>
<dbReference type="SUPFAM" id="SSF52283">
    <property type="entry name" value="Formate/glycerate dehydrogenase catalytic domain-like"/>
    <property type="match status" value="1"/>
</dbReference>
<keyword evidence="2 4" id="KW-0560">Oxidoreductase</keyword>
<evidence type="ECO:0000256" key="1">
    <source>
        <dbReference type="ARBA" id="ARBA00005854"/>
    </source>
</evidence>
<dbReference type="PROSITE" id="PS00671">
    <property type="entry name" value="D_2_HYDROXYACID_DH_3"/>
    <property type="match status" value="1"/>
</dbReference>
<evidence type="ECO:0000256" key="2">
    <source>
        <dbReference type="ARBA" id="ARBA00023002"/>
    </source>
</evidence>
<dbReference type="Proteomes" id="UP000019249">
    <property type="component" value="Unassembled WGS sequence"/>
</dbReference>
<evidence type="ECO:0000259" key="5">
    <source>
        <dbReference type="Pfam" id="PF00389"/>
    </source>
</evidence>
<feature type="domain" description="D-isomer specific 2-hydroxyacid dehydrogenase NAD-binding" evidence="6">
    <location>
        <begin position="108"/>
        <end position="286"/>
    </location>
</feature>
<keyword evidence="8" id="KW-1185">Reference proteome</keyword>
<accession>A0ABP3AX85</accession>
<comment type="similarity">
    <text evidence="1 4">Belongs to the D-isomer specific 2-hydroxyacid dehydrogenase family.</text>
</comment>
<feature type="domain" description="D-isomer specific 2-hydroxyacid dehydrogenase catalytic" evidence="5">
    <location>
        <begin position="12"/>
        <end position="317"/>
    </location>
</feature>
<reference evidence="7 8" key="1">
    <citation type="journal article" date="2014" name="Int. J. Syst. Evol. Microbiol.">
        <title>Listeria floridensis sp. nov., Listeria aquatica sp. nov., Listeria cornellensis sp. nov., Listeria riparia sp. nov. and Listeria grandensis sp. nov., from agricultural and natural environments.</title>
        <authorList>
            <person name="den Bakker H.C."/>
            <person name="Warchocki S."/>
            <person name="Wright E.M."/>
            <person name="Allred A.F."/>
            <person name="Ahlstrom C."/>
            <person name="Manuel C.S."/>
            <person name="Stasiewicz M.J."/>
            <person name="Burrell A."/>
            <person name="Roof S."/>
            <person name="Strawn L."/>
            <person name="Fortes E.D."/>
            <person name="Nightingale K.K."/>
            <person name="Kephart D."/>
            <person name="Wiedmann M."/>
        </authorList>
    </citation>
    <scope>NUCLEOTIDE SEQUENCE [LARGE SCALE GENOMIC DNA]</scope>
    <source>
        <strain evidence="7 8">FSL S10-1187</strain>
    </source>
</reference>
<comment type="caution">
    <text evidence="7">The sequence shown here is derived from an EMBL/GenBank/DDBJ whole genome shotgun (WGS) entry which is preliminary data.</text>
</comment>
<organism evidence="7 8">
    <name type="scientific">Listeria floridensis FSL S10-1187</name>
    <dbReference type="NCBI Taxonomy" id="1265817"/>
    <lineage>
        <taxon>Bacteria</taxon>
        <taxon>Bacillati</taxon>
        <taxon>Bacillota</taxon>
        <taxon>Bacilli</taxon>
        <taxon>Bacillales</taxon>
        <taxon>Listeriaceae</taxon>
        <taxon>Listeria</taxon>
    </lineage>
</organism>
<dbReference type="SUPFAM" id="SSF51735">
    <property type="entry name" value="NAD(P)-binding Rossmann-fold domains"/>
    <property type="match status" value="1"/>
</dbReference>
<dbReference type="InterPro" id="IPR029753">
    <property type="entry name" value="D-isomer_DH_CS"/>
</dbReference>
<proteinExistence type="inferred from homology"/>
<evidence type="ECO:0000259" key="6">
    <source>
        <dbReference type="Pfam" id="PF02826"/>
    </source>
</evidence>
<gene>
    <name evidence="7" type="ORF">MFLO_12346</name>
</gene>
<sequence>MIQKIFVAGKLPKKTELILKQLDANFWNGTGQISETALIEGARTAEAIVCPLSAPVSQAVLENAPKLKIVANVGAGFDNIDVAKAKELGIAVTNTPDVSTESTAELTFGLIIDVMRRISEGDRLMREQPKKFEGWAPTFFLGHELYGKTIGIIGLGKIGQAVAKRAYAFGMSILYAGPHQKKEAEAWGARYVSESELIETSDVISIHAAYNEALFHLFDAAAFAKMKPSAFLINASRGKVVDEKALILALQNKQIAGAALDVFEFEPKFSAELKQFDNLVLTPHIGNATIETREKMGEIAVANVQAVLAGGKPLHSVY</sequence>
<dbReference type="InterPro" id="IPR006139">
    <property type="entry name" value="D-isomer_2_OHA_DH_cat_dom"/>
</dbReference>
<dbReference type="InterPro" id="IPR036291">
    <property type="entry name" value="NAD(P)-bd_dom_sf"/>
</dbReference>
<dbReference type="InterPro" id="IPR050857">
    <property type="entry name" value="D-2-hydroxyacid_DH"/>
</dbReference>
<name>A0ABP3AX85_9LIST</name>